<evidence type="ECO:0000256" key="3">
    <source>
        <dbReference type="SAM" id="Coils"/>
    </source>
</evidence>
<accession>A0A0V0QND4</accession>
<sequence>MNQIPPNYYQNNISQNNHQQNLDNQSQQICLSHHQLWSHACLSSTCSLQPLCGKCIKQHNQFHKDKNQYPEIETIEDIKHECLKLNENIIQLYEKELNYVQQTIKQKGYDPSIQFETLQGIRKVKDLVQEQIDFYFQQLEGQFQNYQSTIDNHEQIKQKEKKYKKEIEELQQQIYKIKNEKTDILLLKKIMNQKPDDEINQFKFTNSVNLHTLNNPANIYRDSIGKQLAFNNQIENLHVHIDEDFEINVQDYFEKDCNKSFLHFFQHKSKIFHFVNLEDLKMGLPPKFYQINLNINFNIPRWHKSISLPDGQVVITGGVSCEIKDKKLNNCYQLDFTNRKLLPIPSMILARSGHSLVYFQEEIYAIGGFSEQMIFTSRCEKFSFSENKWVEIAELNQRANNPTVCSFNNKYIFKFGGKFDDNKLNQFVEKYDPKINKWQIIQFSCPSFLTPNQTLLTSACCLQINRSQILIFGGTQENYTAKSDNCYIFQVDHNGDTGEQTNFSSEDFKQNPQLIQFSVKRFGEKSLPNKDGFWNNQAIIYKNKLYCLQNVSSEDKQQAVYLDRRRVLSFDSQKWVSLNKYELKEFNSNKVGSVIFQ</sequence>
<evidence type="ECO:0000256" key="2">
    <source>
        <dbReference type="ARBA" id="ARBA00022737"/>
    </source>
</evidence>
<evidence type="ECO:0000256" key="1">
    <source>
        <dbReference type="ARBA" id="ARBA00022441"/>
    </source>
</evidence>
<dbReference type="InParanoid" id="A0A0V0QND4"/>
<dbReference type="OrthoDB" id="286174at2759"/>
<dbReference type="Pfam" id="PF24981">
    <property type="entry name" value="Beta-prop_ATRN-LZTR1"/>
    <property type="match status" value="1"/>
</dbReference>
<feature type="domain" description="Attractin/MKLN-like beta-propeller" evidence="4">
    <location>
        <begin position="315"/>
        <end position="494"/>
    </location>
</feature>
<protein>
    <recommendedName>
        <fullName evidence="4">Attractin/MKLN-like beta-propeller domain-containing protein</fullName>
    </recommendedName>
</protein>
<dbReference type="Gene3D" id="2.120.10.80">
    <property type="entry name" value="Kelch-type beta propeller"/>
    <property type="match status" value="1"/>
</dbReference>
<dbReference type="InterPro" id="IPR006652">
    <property type="entry name" value="Kelch_1"/>
</dbReference>
<dbReference type="OMA" id="ENKWVEI"/>
<name>A0A0V0QND4_PSEPJ</name>
<keyword evidence="1" id="KW-0880">Kelch repeat</keyword>
<dbReference type="EMBL" id="LDAU01000129">
    <property type="protein sequence ID" value="KRX03576.1"/>
    <property type="molecule type" value="Genomic_DNA"/>
</dbReference>
<reference evidence="5 6" key="1">
    <citation type="journal article" date="2015" name="Sci. Rep.">
        <title>Genome of the facultative scuticociliatosis pathogen Pseudocohnilembus persalinus provides insight into its virulence through horizontal gene transfer.</title>
        <authorList>
            <person name="Xiong J."/>
            <person name="Wang G."/>
            <person name="Cheng J."/>
            <person name="Tian M."/>
            <person name="Pan X."/>
            <person name="Warren A."/>
            <person name="Jiang C."/>
            <person name="Yuan D."/>
            <person name="Miao W."/>
        </authorList>
    </citation>
    <scope>NUCLEOTIDE SEQUENCE [LARGE SCALE GENOMIC DNA]</scope>
    <source>
        <strain evidence="5">36N120E</strain>
    </source>
</reference>
<gene>
    <name evidence="5" type="ORF">PPERSA_04128</name>
</gene>
<feature type="coiled-coil region" evidence="3">
    <location>
        <begin position="136"/>
        <end position="180"/>
    </location>
</feature>
<dbReference type="InterPro" id="IPR056737">
    <property type="entry name" value="Beta-prop_ATRN-MKLN-like"/>
</dbReference>
<organism evidence="5 6">
    <name type="scientific">Pseudocohnilembus persalinus</name>
    <name type="common">Ciliate</name>
    <dbReference type="NCBI Taxonomy" id="266149"/>
    <lineage>
        <taxon>Eukaryota</taxon>
        <taxon>Sar</taxon>
        <taxon>Alveolata</taxon>
        <taxon>Ciliophora</taxon>
        <taxon>Intramacronucleata</taxon>
        <taxon>Oligohymenophorea</taxon>
        <taxon>Scuticociliatia</taxon>
        <taxon>Philasterida</taxon>
        <taxon>Pseudocohnilembidae</taxon>
        <taxon>Pseudocohnilembus</taxon>
    </lineage>
</organism>
<dbReference type="SUPFAM" id="SSF117281">
    <property type="entry name" value="Kelch motif"/>
    <property type="match status" value="1"/>
</dbReference>
<dbReference type="AlphaFoldDB" id="A0A0V0QND4"/>
<evidence type="ECO:0000259" key="4">
    <source>
        <dbReference type="Pfam" id="PF24981"/>
    </source>
</evidence>
<keyword evidence="2" id="KW-0677">Repeat</keyword>
<evidence type="ECO:0000313" key="6">
    <source>
        <dbReference type="Proteomes" id="UP000054937"/>
    </source>
</evidence>
<keyword evidence="3" id="KW-0175">Coiled coil</keyword>
<dbReference type="PANTHER" id="PTHR46260">
    <property type="entry name" value="RING-TYPE DOMAIN-CONTAINING PROTEIN"/>
    <property type="match status" value="1"/>
</dbReference>
<dbReference type="PANTHER" id="PTHR46260:SF3">
    <property type="entry name" value="RING-TYPE DOMAIN-CONTAINING PROTEIN"/>
    <property type="match status" value="1"/>
</dbReference>
<dbReference type="InterPro" id="IPR015915">
    <property type="entry name" value="Kelch-typ_b-propeller"/>
</dbReference>
<proteinExistence type="predicted"/>
<keyword evidence="6" id="KW-1185">Reference proteome</keyword>
<comment type="caution">
    <text evidence="5">The sequence shown here is derived from an EMBL/GenBank/DDBJ whole genome shotgun (WGS) entry which is preliminary data.</text>
</comment>
<dbReference type="InterPro" id="IPR051746">
    <property type="entry name" value="Kelch_domain_containing_8"/>
</dbReference>
<dbReference type="SMART" id="SM00612">
    <property type="entry name" value="Kelch"/>
    <property type="match status" value="2"/>
</dbReference>
<evidence type="ECO:0000313" key="5">
    <source>
        <dbReference type="EMBL" id="KRX03576.1"/>
    </source>
</evidence>
<dbReference type="Proteomes" id="UP000054937">
    <property type="component" value="Unassembled WGS sequence"/>
</dbReference>